<dbReference type="EMBL" id="CP141884">
    <property type="protein sequence ID" value="WRT66470.1"/>
    <property type="molecule type" value="Genomic_DNA"/>
</dbReference>
<evidence type="ECO:0000256" key="2">
    <source>
        <dbReference type="SAM" id="SignalP"/>
    </source>
</evidence>
<dbReference type="InterPro" id="IPR056146">
    <property type="entry name" value="DUF7729"/>
</dbReference>
<name>A0ABZ1CZ72_9TREE</name>
<gene>
    <name evidence="4" type="ORF">IL334_003429</name>
</gene>
<proteinExistence type="predicted"/>
<keyword evidence="5" id="KW-1185">Reference proteome</keyword>
<feature type="compositionally biased region" description="Low complexity" evidence="1">
    <location>
        <begin position="47"/>
        <end position="73"/>
    </location>
</feature>
<sequence length="380" mass="40007">MKTHFILSLVLGLMMSNAAAHGHGIRPKRRINDPAKRNLLPLEEDSIIPQSSSSSSSSSSASTSLPSPTHSSLLSINETTPIHIIPRANTSYSASTSSSNSMSTIFVILPKPPSTPISSPPKPIPTPLDLSISKSLSSGCMVYLASLLSTSTFISCLPLSLLLTTSSGYSTILQTALSTGNYTTLNNLISYTSNPQFGGNASPDGSDQCDDYMQNVMSSLSSKSNCGTDIANGNLVAKEAKTGLGNYKLIKQVSTLIDDQSGVYCYLEAVNSKKPDDLYLWGIPSGISLPTKSTPTCSSCSRSLLNTYTAFTSTTPTLNSTLVSTAIKRVNEACGQGFVNLSAVTNTTSSSSSRIVSVNGSRYISLIIGFSSLLFILGFA</sequence>
<reference evidence="4 5" key="1">
    <citation type="submission" date="2024-01" db="EMBL/GenBank/DDBJ databases">
        <title>Comparative genomics of Cryptococcus and Kwoniella reveals pathogenesis evolution and contrasting modes of karyotype evolution via chromosome fusion or intercentromeric recombination.</title>
        <authorList>
            <person name="Coelho M.A."/>
            <person name="David-Palma M."/>
            <person name="Shea T."/>
            <person name="Bowers K."/>
            <person name="McGinley-Smith S."/>
            <person name="Mohammad A.W."/>
            <person name="Gnirke A."/>
            <person name="Yurkov A.M."/>
            <person name="Nowrousian M."/>
            <person name="Sun S."/>
            <person name="Cuomo C.A."/>
            <person name="Heitman J."/>
        </authorList>
    </citation>
    <scope>NUCLEOTIDE SEQUENCE [LARGE SCALE GENOMIC DNA]</scope>
    <source>
        <strain evidence="4">CBS 11374</strain>
    </source>
</reference>
<dbReference type="PANTHER" id="PTHR39460:SF1">
    <property type="entry name" value="C6 TRANSCRIPTION FACTOR"/>
    <property type="match status" value="1"/>
</dbReference>
<feature type="domain" description="DUF7729" evidence="3">
    <location>
        <begin position="123"/>
        <end position="341"/>
    </location>
</feature>
<dbReference type="GeneID" id="87955560"/>
<organism evidence="4 5">
    <name type="scientific">Kwoniella shivajii</name>
    <dbReference type="NCBI Taxonomy" id="564305"/>
    <lineage>
        <taxon>Eukaryota</taxon>
        <taxon>Fungi</taxon>
        <taxon>Dikarya</taxon>
        <taxon>Basidiomycota</taxon>
        <taxon>Agaricomycotina</taxon>
        <taxon>Tremellomycetes</taxon>
        <taxon>Tremellales</taxon>
        <taxon>Cryptococcaceae</taxon>
        <taxon>Kwoniella</taxon>
    </lineage>
</organism>
<evidence type="ECO:0000313" key="5">
    <source>
        <dbReference type="Proteomes" id="UP001329825"/>
    </source>
</evidence>
<feature type="region of interest" description="Disordered" evidence="1">
    <location>
        <begin position="43"/>
        <end position="73"/>
    </location>
</feature>
<evidence type="ECO:0000313" key="4">
    <source>
        <dbReference type="EMBL" id="WRT66470.1"/>
    </source>
</evidence>
<accession>A0ABZ1CZ72</accession>
<dbReference type="Proteomes" id="UP001329825">
    <property type="component" value="Chromosome 4"/>
</dbReference>
<feature type="signal peptide" evidence="2">
    <location>
        <begin position="1"/>
        <end position="20"/>
    </location>
</feature>
<keyword evidence="2" id="KW-0732">Signal</keyword>
<dbReference type="PANTHER" id="PTHR39460">
    <property type="entry name" value="EXPRESSED PROTEIN"/>
    <property type="match status" value="1"/>
</dbReference>
<dbReference type="Pfam" id="PF24855">
    <property type="entry name" value="DUF7729"/>
    <property type="match status" value="1"/>
</dbReference>
<evidence type="ECO:0000259" key="3">
    <source>
        <dbReference type="Pfam" id="PF24855"/>
    </source>
</evidence>
<evidence type="ECO:0000256" key="1">
    <source>
        <dbReference type="SAM" id="MobiDB-lite"/>
    </source>
</evidence>
<protein>
    <recommendedName>
        <fullName evidence="3">DUF7729 domain-containing protein</fullName>
    </recommendedName>
</protein>
<dbReference type="RefSeq" id="XP_062791210.1">
    <property type="nucleotide sequence ID" value="XM_062935159.1"/>
</dbReference>
<feature type="chain" id="PRO_5045308941" description="DUF7729 domain-containing protein" evidence="2">
    <location>
        <begin position="21"/>
        <end position="380"/>
    </location>
</feature>